<dbReference type="SUPFAM" id="SSF48452">
    <property type="entry name" value="TPR-like"/>
    <property type="match status" value="1"/>
</dbReference>
<keyword evidence="1" id="KW-0802">TPR repeat</keyword>
<dbReference type="InterPro" id="IPR011990">
    <property type="entry name" value="TPR-like_helical_dom_sf"/>
</dbReference>
<dbReference type="SUPFAM" id="SSF53756">
    <property type="entry name" value="UDP-Glycosyltransferase/glycogen phosphorylase"/>
    <property type="match status" value="1"/>
</dbReference>
<dbReference type="SMART" id="SM00028">
    <property type="entry name" value="TPR"/>
    <property type="match status" value="4"/>
</dbReference>
<dbReference type="EMBL" id="BNCI01000002">
    <property type="protein sequence ID" value="GHF29527.1"/>
    <property type="molecule type" value="Genomic_DNA"/>
</dbReference>
<dbReference type="Gene3D" id="1.25.40.10">
    <property type="entry name" value="Tetratricopeptide repeat domain"/>
    <property type="match status" value="1"/>
</dbReference>
<reference evidence="2" key="1">
    <citation type="journal article" date="2014" name="Int. J. Syst. Evol. Microbiol.">
        <title>Complete genome sequence of Corynebacterium casei LMG S-19264T (=DSM 44701T), isolated from a smear-ripened cheese.</title>
        <authorList>
            <consortium name="US DOE Joint Genome Institute (JGI-PGF)"/>
            <person name="Walter F."/>
            <person name="Albersmeier A."/>
            <person name="Kalinowski J."/>
            <person name="Ruckert C."/>
        </authorList>
    </citation>
    <scope>NUCLEOTIDE SEQUENCE</scope>
    <source>
        <strain evidence="2">KCTC 42590</strain>
    </source>
</reference>
<dbReference type="PANTHER" id="PTHR44809:SF1">
    <property type="entry name" value="PROTEIN O-MANNOSYL-TRANSFERASE TMTC1"/>
    <property type="match status" value="1"/>
</dbReference>
<dbReference type="PANTHER" id="PTHR44809">
    <property type="match status" value="1"/>
</dbReference>
<accession>A0A919AWT9</accession>
<gene>
    <name evidence="2" type="primary">flbA</name>
    <name evidence="2" type="ORF">GCM10017044_26000</name>
</gene>
<evidence type="ECO:0000313" key="3">
    <source>
        <dbReference type="Proteomes" id="UP000630923"/>
    </source>
</evidence>
<dbReference type="InterPro" id="IPR019734">
    <property type="entry name" value="TPR_rpt"/>
</dbReference>
<keyword evidence="3" id="KW-1185">Reference proteome</keyword>
<dbReference type="AlphaFoldDB" id="A0A919AWT9"/>
<reference evidence="2" key="2">
    <citation type="submission" date="2020-09" db="EMBL/GenBank/DDBJ databases">
        <authorList>
            <person name="Sun Q."/>
            <person name="Kim S."/>
        </authorList>
    </citation>
    <scope>NUCLEOTIDE SEQUENCE</scope>
    <source>
        <strain evidence="2">KCTC 42590</strain>
    </source>
</reference>
<dbReference type="InterPro" id="IPR052943">
    <property type="entry name" value="TMTC_O-mannosyl-trnsfr"/>
</dbReference>
<dbReference type="Gene3D" id="3.40.50.2000">
    <property type="entry name" value="Glycogen Phosphorylase B"/>
    <property type="match status" value="1"/>
</dbReference>
<evidence type="ECO:0000313" key="2">
    <source>
        <dbReference type="EMBL" id="GHF29527.1"/>
    </source>
</evidence>
<organism evidence="2 3">
    <name type="scientific">Kordiimonas sediminis</name>
    <dbReference type="NCBI Taxonomy" id="1735581"/>
    <lineage>
        <taxon>Bacteria</taxon>
        <taxon>Pseudomonadati</taxon>
        <taxon>Pseudomonadota</taxon>
        <taxon>Alphaproteobacteria</taxon>
        <taxon>Kordiimonadales</taxon>
        <taxon>Kordiimonadaceae</taxon>
        <taxon>Kordiimonas</taxon>
    </lineage>
</organism>
<name>A0A919AWT9_9PROT</name>
<protein>
    <submittedName>
        <fullName evidence="2">Protein FlbA</fullName>
    </submittedName>
</protein>
<dbReference type="Proteomes" id="UP000630923">
    <property type="component" value="Unassembled WGS sequence"/>
</dbReference>
<comment type="caution">
    <text evidence="2">The sequence shown here is derived from an EMBL/GenBank/DDBJ whole genome shotgun (WGS) entry which is preliminary data.</text>
</comment>
<evidence type="ECO:0000256" key="1">
    <source>
        <dbReference type="PROSITE-ProRule" id="PRU00339"/>
    </source>
</evidence>
<proteinExistence type="predicted"/>
<feature type="repeat" description="TPR" evidence="1">
    <location>
        <begin position="162"/>
        <end position="195"/>
    </location>
</feature>
<dbReference type="PROSITE" id="PS50005">
    <property type="entry name" value="TPR"/>
    <property type="match status" value="1"/>
</dbReference>
<sequence length="572" mass="64550">MGSVDFSDDKFMDKHLRSGERMPAKVRKMVREAKKHQQEGNWAEVVKAMNAAWKYAPDNLEVLMVLAYALGKLGVRDKALSVIEHLLSIHEPNSTICQIMGSLAIEMGMYDIGAKLWRVVLQFEPTLVSAYVNLITCMKEIGQLDEAVALAQQVLPQFPQEAILWNALATVVKERDGEEASIVFYEEALKLEPDNAMFLSNIANVLEDPEQCIKVLRRALEVDPEFTEPKIALAYRLLQKGDLEEGFNLYEARHNSRRKQGQNVIYANKFPRWEGENLEGKTLLIMNEQGLGDEILFASVYKEIIARAKKVILTCDIRLKTLLERSFPETDVYPAHDGTAHGYTYRTYKELQSKINRGEEHVDYAVPLASLPKYLWKTSADVKGMPVPMFKPDPMLKQMWEKRVSSVGEGLKVGISWASGLTQGRSKGAYLTLQQMAPILSVSGVKFFNLQYSNYDEDIRLAQEQLGVTIHHWDDFNVKHDLEGNIALMSSLDLVLGPTSSPQLMAAAAGVPVWWMTPGTVWWLFGSKSDAPSIYSKGHLFDKQSPYGPWDDTVEEVSKALVDFRDKKLAND</sequence>